<dbReference type="GO" id="GO:0006950">
    <property type="term" value="P:response to stress"/>
    <property type="evidence" value="ECO:0007669"/>
    <property type="project" value="UniProtKB-ARBA"/>
</dbReference>
<sequence length="172" mass="19908">MPNNTLIVPNEFAQQTQDFMQQFFALAAEFYQTSFVQPDVVFYHRGTAAGKADYRAHTLALNYPLLHREGVAALYTTVGHEVAHFIVHAQYGRTARAHGKEWRHIMQNVLGLPAERTHQFAVADLRSRKLKTYQYRCQCTQHTLTSIRHNRVQSGKQAYHCKQCREKLIYDA</sequence>
<accession>A0AA41X319</accession>
<keyword evidence="3" id="KW-1185">Reference proteome</keyword>
<reference evidence="2" key="1">
    <citation type="submission" date="2022-07" db="EMBL/GenBank/DDBJ databases">
        <title>Characterization of the Novel Bacterium Alteromonas immobilis LMIT006 and Alteromonas gregis LMIT007.</title>
        <authorList>
            <person name="Lin X."/>
        </authorList>
    </citation>
    <scope>NUCLEOTIDE SEQUENCE</scope>
    <source>
        <strain evidence="2">LMIT007</strain>
    </source>
</reference>
<comment type="caution">
    <text evidence="2">The sequence shown here is derived from an EMBL/GenBank/DDBJ whole genome shotgun (WGS) entry which is preliminary data.</text>
</comment>
<dbReference type="PANTHER" id="PTHR38773">
    <property type="entry name" value="PROTEIN SPRT"/>
    <property type="match status" value="1"/>
</dbReference>
<dbReference type="EMBL" id="JANATA010000009">
    <property type="protein sequence ID" value="MCP3428593.1"/>
    <property type="molecule type" value="Genomic_DNA"/>
</dbReference>
<dbReference type="PANTHER" id="PTHR38773:SF1">
    <property type="entry name" value="PROTEIN SPRT"/>
    <property type="match status" value="1"/>
</dbReference>
<gene>
    <name evidence="2" type="ORF">NLF92_06500</name>
</gene>
<evidence type="ECO:0000313" key="2">
    <source>
        <dbReference type="EMBL" id="MCP3428593.1"/>
    </source>
</evidence>
<proteinExistence type="predicted"/>
<dbReference type="Pfam" id="PF10263">
    <property type="entry name" value="SprT-like"/>
    <property type="match status" value="1"/>
</dbReference>
<protein>
    <submittedName>
        <fullName evidence="2">SprT-like domain-containing protein</fullName>
    </submittedName>
</protein>
<evidence type="ECO:0000259" key="1">
    <source>
        <dbReference type="SMART" id="SM00731"/>
    </source>
</evidence>
<dbReference type="SMART" id="SM00731">
    <property type="entry name" value="SprT"/>
    <property type="match status" value="1"/>
</dbReference>
<name>A0AA41X319_9ALTE</name>
<dbReference type="Proteomes" id="UP001165413">
    <property type="component" value="Unassembled WGS sequence"/>
</dbReference>
<evidence type="ECO:0000313" key="3">
    <source>
        <dbReference type="Proteomes" id="UP001165413"/>
    </source>
</evidence>
<organism evidence="2 3">
    <name type="scientific">Opacimonas viscosa</name>
    <dbReference type="NCBI Taxonomy" id="2961944"/>
    <lineage>
        <taxon>Bacteria</taxon>
        <taxon>Pseudomonadati</taxon>
        <taxon>Pseudomonadota</taxon>
        <taxon>Gammaproteobacteria</taxon>
        <taxon>Alteromonadales</taxon>
        <taxon>Alteromonadaceae</taxon>
        <taxon>Opacimonas</taxon>
    </lineage>
</organism>
<feature type="domain" description="SprT-like" evidence="1">
    <location>
        <begin position="17"/>
        <end position="171"/>
    </location>
</feature>
<dbReference type="AlphaFoldDB" id="A0AA41X319"/>
<dbReference type="RefSeq" id="WP_254100015.1">
    <property type="nucleotide sequence ID" value="NZ_JANATA010000009.1"/>
</dbReference>
<dbReference type="InterPro" id="IPR006640">
    <property type="entry name" value="SprT-like_domain"/>
</dbReference>